<dbReference type="Proteomes" id="UP001362999">
    <property type="component" value="Unassembled WGS sequence"/>
</dbReference>
<dbReference type="Pfam" id="PF08719">
    <property type="entry name" value="NADAR"/>
    <property type="match status" value="1"/>
</dbReference>
<dbReference type="AlphaFoldDB" id="A0AAW0CUX0"/>
<keyword evidence="3" id="KW-1185">Reference proteome</keyword>
<dbReference type="InterPro" id="IPR036537">
    <property type="entry name" value="Adaptor_Cbl_N_dom_sf"/>
</dbReference>
<dbReference type="CDD" id="cd21037">
    <property type="entry name" value="MLKL_NTD"/>
    <property type="match status" value="1"/>
</dbReference>
<dbReference type="EMBL" id="JAWWNJ010000013">
    <property type="protein sequence ID" value="KAK7042669.1"/>
    <property type="molecule type" value="Genomic_DNA"/>
</dbReference>
<dbReference type="NCBIfam" id="TIGR02464">
    <property type="entry name" value="ribofla_fusion"/>
    <property type="match status" value="1"/>
</dbReference>
<evidence type="ECO:0000313" key="3">
    <source>
        <dbReference type="Proteomes" id="UP001362999"/>
    </source>
</evidence>
<organism evidence="2 3">
    <name type="scientific">Favolaschia claudopus</name>
    <dbReference type="NCBI Taxonomy" id="2862362"/>
    <lineage>
        <taxon>Eukaryota</taxon>
        <taxon>Fungi</taxon>
        <taxon>Dikarya</taxon>
        <taxon>Basidiomycota</taxon>
        <taxon>Agaricomycotina</taxon>
        <taxon>Agaricomycetes</taxon>
        <taxon>Agaricomycetidae</taxon>
        <taxon>Agaricales</taxon>
        <taxon>Marasmiineae</taxon>
        <taxon>Mycenaceae</taxon>
        <taxon>Favolaschia</taxon>
    </lineage>
</organism>
<proteinExistence type="predicted"/>
<dbReference type="Gene3D" id="1.10.357.40">
    <property type="entry name" value="YbiA-like"/>
    <property type="match status" value="1"/>
</dbReference>
<sequence>MITPQTVLDVILGITPVPGLSAAFTLLKFIVSNIEGVSRSKRRLATLAQAAGHLLQTLNTELRAGRLAQSTCAQPLAELHSLLIDIENFVRAEQARTFIKAVWTYDTRMDEIDGFHRRLGALADAFQISALLTIQRMLSGEQAANGRTTGLIQTQTDYNPHQPAIPLLTVYGYPIQILPQPNVNSTPVVPPLHHAPRRNLIFSHPDSEDRYKCFTNFSHHPVIYNGRRYRNSEQLYQAFKFMDNRPDIAETLRTTTKSCTAAYDFSMAHIAHQHPDWDRLCTAKMEIAIWHKFAQHPDIREILLDTGDAELVNTSGDKFWGMGKNNQGRNELGKALERVRGSLRLT</sequence>
<comment type="caution">
    <text evidence="2">The sequence shown here is derived from an EMBL/GenBank/DDBJ whole genome shotgun (WGS) entry which is preliminary data.</text>
</comment>
<evidence type="ECO:0000313" key="2">
    <source>
        <dbReference type="EMBL" id="KAK7042669.1"/>
    </source>
</evidence>
<evidence type="ECO:0000259" key="1">
    <source>
        <dbReference type="Pfam" id="PF08719"/>
    </source>
</evidence>
<reference evidence="2 3" key="1">
    <citation type="journal article" date="2024" name="J Genomics">
        <title>Draft genome sequencing and assembly of Favolaschia claudopus CIRM-BRFM 2984 isolated from oak limbs.</title>
        <authorList>
            <person name="Navarro D."/>
            <person name="Drula E."/>
            <person name="Chaduli D."/>
            <person name="Cazenave R."/>
            <person name="Ahrendt S."/>
            <person name="Wang J."/>
            <person name="Lipzen A."/>
            <person name="Daum C."/>
            <person name="Barry K."/>
            <person name="Grigoriev I.V."/>
            <person name="Favel A."/>
            <person name="Rosso M.N."/>
            <person name="Martin F."/>
        </authorList>
    </citation>
    <scope>NUCLEOTIDE SEQUENCE [LARGE SCALE GENOMIC DNA]</scope>
    <source>
        <strain evidence="2 3">CIRM-BRFM 2984</strain>
    </source>
</reference>
<dbReference type="InterPro" id="IPR037238">
    <property type="entry name" value="YbiA-like_sf"/>
</dbReference>
<protein>
    <submittedName>
        <fullName evidence="2">DUF1768 domain-containing protein</fullName>
    </submittedName>
</protein>
<dbReference type="SUPFAM" id="SSF143990">
    <property type="entry name" value="YbiA-like"/>
    <property type="match status" value="1"/>
</dbReference>
<dbReference type="CDD" id="cd15457">
    <property type="entry name" value="NADAR"/>
    <property type="match status" value="1"/>
</dbReference>
<dbReference type="InterPro" id="IPR059179">
    <property type="entry name" value="MLKL-like_MCAfunc"/>
</dbReference>
<dbReference type="GO" id="GO:0007166">
    <property type="term" value="P:cell surface receptor signaling pathway"/>
    <property type="evidence" value="ECO:0007669"/>
    <property type="project" value="InterPro"/>
</dbReference>
<dbReference type="Gene3D" id="1.20.930.20">
    <property type="entry name" value="Adaptor protein Cbl, N-terminal domain"/>
    <property type="match status" value="1"/>
</dbReference>
<feature type="domain" description="NADAR" evidence="1">
    <location>
        <begin position="207"/>
        <end position="344"/>
    </location>
</feature>
<accession>A0AAW0CUX0</accession>
<dbReference type="InterPro" id="IPR012816">
    <property type="entry name" value="NADAR"/>
</dbReference>
<name>A0AAW0CUX0_9AGAR</name>
<gene>
    <name evidence="2" type="ORF">R3P38DRAFT_323069</name>
</gene>